<proteinExistence type="predicted"/>
<evidence type="ECO:0000313" key="2">
    <source>
        <dbReference type="EMBL" id="MFD0751536.1"/>
    </source>
</evidence>
<keyword evidence="1" id="KW-0472">Membrane</keyword>
<dbReference type="Proteomes" id="UP001596958">
    <property type="component" value="Unassembled WGS sequence"/>
</dbReference>
<gene>
    <name evidence="2" type="ORF">ACFQZS_15395</name>
</gene>
<comment type="caution">
    <text evidence="2">The sequence shown here is derived from an EMBL/GenBank/DDBJ whole genome shotgun (WGS) entry which is preliminary data.</text>
</comment>
<reference evidence="3" key="1">
    <citation type="journal article" date="2019" name="Int. J. Syst. Evol. Microbiol.">
        <title>The Global Catalogue of Microorganisms (GCM) 10K type strain sequencing project: providing services to taxonomists for standard genome sequencing and annotation.</title>
        <authorList>
            <consortium name="The Broad Institute Genomics Platform"/>
            <consortium name="The Broad Institute Genome Sequencing Center for Infectious Disease"/>
            <person name="Wu L."/>
            <person name="Ma J."/>
        </authorList>
    </citation>
    <scope>NUCLEOTIDE SEQUENCE [LARGE SCALE GENOMIC DNA]</scope>
    <source>
        <strain evidence="3">CCUG 63418</strain>
    </source>
</reference>
<accession>A0ABW2YZQ2</accession>
<name>A0ABW2YZQ2_9SPHI</name>
<keyword evidence="3" id="KW-1185">Reference proteome</keyword>
<keyword evidence="1" id="KW-1133">Transmembrane helix</keyword>
<feature type="transmembrane region" description="Helical" evidence="1">
    <location>
        <begin position="21"/>
        <end position="39"/>
    </location>
</feature>
<dbReference type="EMBL" id="JBHTHU010000020">
    <property type="protein sequence ID" value="MFD0751536.1"/>
    <property type="molecule type" value="Genomic_DNA"/>
</dbReference>
<evidence type="ECO:0000256" key="1">
    <source>
        <dbReference type="SAM" id="Phobius"/>
    </source>
</evidence>
<organism evidence="2 3">
    <name type="scientific">Mucilaginibacter calamicampi</name>
    <dbReference type="NCBI Taxonomy" id="1302352"/>
    <lineage>
        <taxon>Bacteria</taxon>
        <taxon>Pseudomonadati</taxon>
        <taxon>Bacteroidota</taxon>
        <taxon>Sphingobacteriia</taxon>
        <taxon>Sphingobacteriales</taxon>
        <taxon>Sphingobacteriaceae</taxon>
        <taxon>Mucilaginibacter</taxon>
    </lineage>
</organism>
<sequence>MDNLTNRTDSVLKTKEDLQNFVLVAFVLFILFVKCYMLIVNPTVGNTATTQRNAEVVKTHATNNI</sequence>
<keyword evidence="1" id="KW-0812">Transmembrane</keyword>
<protein>
    <submittedName>
        <fullName evidence="2">Uncharacterized protein</fullName>
    </submittedName>
</protein>
<dbReference type="RefSeq" id="WP_377101810.1">
    <property type="nucleotide sequence ID" value="NZ_JBHTHU010000020.1"/>
</dbReference>
<evidence type="ECO:0000313" key="3">
    <source>
        <dbReference type="Proteomes" id="UP001596958"/>
    </source>
</evidence>